<name>A0A6G1JJH1_9PLEO</name>
<accession>A0A6G1JJH1</accession>
<feature type="compositionally biased region" description="Basic and acidic residues" evidence="1">
    <location>
        <begin position="508"/>
        <end position="518"/>
    </location>
</feature>
<proteinExistence type="predicted"/>
<organism evidence="2 3">
    <name type="scientific">Lentithecium fluviatile CBS 122367</name>
    <dbReference type="NCBI Taxonomy" id="1168545"/>
    <lineage>
        <taxon>Eukaryota</taxon>
        <taxon>Fungi</taxon>
        <taxon>Dikarya</taxon>
        <taxon>Ascomycota</taxon>
        <taxon>Pezizomycotina</taxon>
        <taxon>Dothideomycetes</taxon>
        <taxon>Pleosporomycetidae</taxon>
        <taxon>Pleosporales</taxon>
        <taxon>Massarineae</taxon>
        <taxon>Lentitheciaceae</taxon>
        <taxon>Lentithecium</taxon>
    </lineage>
</organism>
<feature type="region of interest" description="Disordered" evidence="1">
    <location>
        <begin position="506"/>
        <end position="525"/>
    </location>
</feature>
<feature type="compositionally biased region" description="Basic and acidic residues" evidence="1">
    <location>
        <begin position="66"/>
        <end position="76"/>
    </location>
</feature>
<feature type="compositionally biased region" description="Polar residues" evidence="1">
    <location>
        <begin position="79"/>
        <end position="91"/>
    </location>
</feature>
<protein>
    <recommendedName>
        <fullName evidence="4">F-box domain-containing protein</fullName>
    </recommendedName>
</protein>
<feature type="region of interest" description="Disordered" evidence="1">
    <location>
        <begin position="63"/>
        <end position="94"/>
    </location>
</feature>
<keyword evidence="3" id="KW-1185">Reference proteome</keyword>
<sequence>MADVAAKPRGFRAKLGFGAKDDAPRKLVKNTIPRDDAITVNSVNVERRFSDGMSERKMLVSFGRKPSGDSGHESHFGRSWTNGQRQENAPTKTRAPRKLLKAPKHVPKGIVLDKDTGERKDLTEMLHAFNYNDATDHIQETAQPLPPEYDPSRSDGAFFMACVPIGVWLLISAYLTPLDLAQLSSTCKAMHDLLIKTVAQSFRDPINLHHRQTFLLSMDLKLPNHLFCFPCSQWHIRTHPGSEILKPSSVLNPLFTCPNSTNNLLPPSRLRLTDGRTLPFTFVQLAKRHWAHGPTYGIPIESLARRWKDPYSPWTHESKYHIHTNSYILLRLKSQVYVTPGMTPAAKRLLLFSRSDYTPYFSVCAHWRSGILTEIPKCALDHIPVPETTVYGQLRARKAPGPVTLCEHCRPMRRCPDCPSEYLFEIKLVEDRTVKGMVPERFKLALCVTRWSDLGSAVAPEDREWAAVTGGGEEYDSFKEIGRRAVSGVFESAFSDAVPGQRILSMRPEGEGWGRGGEDNGDDWY</sequence>
<evidence type="ECO:0000313" key="3">
    <source>
        <dbReference type="Proteomes" id="UP000799291"/>
    </source>
</evidence>
<dbReference type="OrthoDB" id="3912356at2759"/>
<evidence type="ECO:0008006" key="4">
    <source>
        <dbReference type="Google" id="ProtNLM"/>
    </source>
</evidence>
<gene>
    <name evidence="2" type="ORF">K458DRAFT_412048</name>
</gene>
<reference evidence="2" key="1">
    <citation type="journal article" date="2020" name="Stud. Mycol.">
        <title>101 Dothideomycetes genomes: a test case for predicting lifestyles and emergence of pathogens.</title>
        <authorList>
            <person name="Haridas S."/>
            <person name="Albert R."/>
            <person name="Binder M."/>
            <person name="Bloem J."/>
            <person name="Labutti K."/>
            <person name="Salamov A."/>
            <person name="Andreopoulos B."/>
            <person name="Baker S."/>
            <person name="Barry K."/>
            <person name="Bills G."/>
            <person name="Bluhm B."/>
            <person name="Cannon C."/>
            <person name="Castanera R."/>
            <person name="Culley D."/>
            <person name="Daum C."/>
            <person name="Ezra D."/>
            <person name="Gonzalez J."/>
            <person name="Henrissat B."/>
            <person name="Kuo A."/>
            <person name="Liang C."/>
            <person name="Lipzen A."/>
            <person name="Lutzoni F."/>
            <person name="Magnuson J."/>
            <person name="Mondo S."/>
            <person name="Nolan M."/>
            <person name="Ohm R."/>
            <person name="Pangilinan J."/>
            <person name="Park H.-J."/>
            <person name="Ramirez L."/>
            <person name="Alfaro M."/>
            <person name="Sun H."/>
            <person name="Tritt A."/>
            <person name="Yoshinaga Y."/>
            <person name="Zwiers L.-H."/>
            <person name="Turgeon B."/>
            <person name="Goodwin S."/>
            <person name="Spatafora J."/>
            <person name="Crous P."/>
            <person name="Grigoriev I."/>
        </authorList>
    </citation>
    <scope>NUCLEOTIDE SEQUENCE</scope>
    <source>
        <strain evidence="2">CBS 122367</strain>
    </source>
</reference>
<dbReference type="EMBL" id="MU005570">
    <property type="protein sequence ID" value="KAF2690704.1"/>
    <property type="molecule type" value="Genomic_DNA"/>
</dbReference>
<dbReference type="CDD" id="cd09917">
    <property type="entry name" value="F-box_SF"/>
    <property type="match status" value="1"/>
</dbReference>
<dbReference type="SUPFAM" id="SSF81383">
    <property type="entry name" value="F-box domain"/>
    <property type="match status" value="1"/>
</dbReference>
<evidence type="ECO:0000256" key="1">
    <source>
        <dbReference type="SAM" id="MobiDB-lite"/>
    </source>
</evidence>
<dbReference type="AlphaFoldDB" id="A0A6G1JJH1"/>
<evidence type="ECO:0000313" key="2">
    <source>
        <dbReference type="EMBL" id="KAF2690704.1"/>
    </source>
</evidence>
<dbReference type="InterPro" id="IPR036047">
    <property type="entry name" value="F-box-like_dom_sf"/>
</dbReference>
<dbReference type="Proteomes" id="UP000799291">
    <property type="component" value="Unassembled WGS sequence"/>
</dbReference>